<dbReference type="AlphaFoldDB" id="A0A9Q0DLS5"/>
<dbReference type="SUPFAM" id="SSF48557">
    <property type="entry name" value="L-aspartase-like"/>
    <property type="match status" value="2"/>
</dbReference>
<feature type="non-terminal residue" evidence="2">
    <location>
        <position position="1"/>
    </location>
</feature>
<dbReference type="EMBL" id="JANIIK010000115">
    <property type="protein sequence ID" value="KAJ3589355.1"/>
    <property type="molecule type" value="Genomic_DNA"/>
</dbReference>
<dbReference type="Gene3D" id="1.20.200.10">
    <property type="entry name" value="Fumarase/aspartase (Central domain)"/>
    <property type="match status" value="2"/>
</dbReference>
<dbReference type="GO" id="GO:0004056">
    <property type="term" value="F:argininosuccinate lyase activity"/>
    <property type="evidence" value="ECO:0007669"/>
    <property type="project" value="InterPro"/>
</dbReference>
<accession>A0A9Q0DLS5</accession>
<dbReference type="InterPro" id="IPR009049">
    <property type="entry name" value="Argininosuccinate_lyase"/>
</dbReference>
<evidence type="ECO:0000256" key="1">
    <source>
        <dbReference type="SAM" id="MobiDB-lite"/>
    </source>
</evidence>
<dbReference type="PANTHER" id="PTHR43814">
    <property type="entry name" value="ARGININOSUCCINATE LYASE"/>
    <property type="match status" value="1"/>
</dbReference>
<keyword evidence="3" id="KW-1185">Reference proteome</keyword>
<feature type="region of interest" description="Disordered" evidence="1">
    <location>
        <begin position="118"/>
        <end position="144"/>
    </location>
</feature>
<protein>
    <submittedName>
        <fullName evidence="2">Uncharacterized protein</fullName>
    </submittedName>
</protein>
<gene>
    <name evidence="2" type="ORF">NHX12_010200</name>
</gene>
<comment type="caution">
    <text evidence="2">The sequence shown here is derived from an EMBL/GenBank/DDBJ whole genome shotgun (WGS) entry which is preliminary data.</text>
</comment>
<feature type="compositionally biased region" description="Basic and acidic residues" evidence="1">
    <location>
        <begin position="134"/>
        <end position="144"/>
    </location>
</feature>
<sequence length="144" mass="15752">EDKEAMFDCFDSLHGALQVSTGVMSTLQIKRPVMEAALSPDMLATDLAYYLVRKGEDKEAMFDCFDSLHGALQVSTGVMSTLQIKRPVMEAALSPDMLATDLAYYLVRKGACVAGAPGRETEETQPTHTQPRHAGQDRVVMEPT</sequence>
<dbReference type="OrthoDB" id="2561043at2759"/>
<reference evidence="2" key="1">
    <citation type="submission" date="2022-07" db="EMBL/GenBank/DDBJ databases">
        <title>Chromosome-level genome of Muraenolepis orangiensis.</title>
        <authorList>
            <person name="Kim J."/>
        </authorList>
    </citation>
    <scope>NUCLEOTIDE SEQUENCE</scope>
    <source>
        <strain evidence="2">KU_S4_2022</strain>
        <tissue evidence="2">Muscle</tissue>
    </source>
</reference>
<dbReference type="PANTHER" id="PTHR43814:SF1">
    <property type="entry name" value="ARGININOSUCCINATE LYASE"/>
    <property type="match status" value="1"/>
</dbReference>
<dbReference type="InterPro" id="IPR008948">
    <property type="entry name" value="L-Aspartase-like"/>
</dbReference>
<name>A0A9Q0DLS5_9TELE</name>
<organism evidence="2 3">
    <name type="scientific">Muraenolepis orangiensis</name>
    <name type="common">Patagonian moray cod</name>
    <dbReference type="NCBI Taxonomy" id="630683"/>
    <lineage>
        <taxon>Eukaryota</taxon>
        <taxon>Metazoa</taxon>
        <taxon>Chordata</taxon>
        <taxon>Craniata</taxon>
        <taxon>Vertebrata</taxon>
        <taxon>Euteleostomi</taxon>
        <taxon>Actinopterygii</taxon>
        <taxon>Neopterygii</taxon>
        <taxon>Teleostei</taxon>
        <taxon>Neoteleostei</taxon>
        <taxon>Acanthomorphata</taxon>
        <taxon>Zeiogadaria</taxon>
        <taxon>Gadariae</taxon>
        <taxon>Gadiformes</taxon>
        <taxon>Muraenolepidoidei</taxon>
        <taxon>Muraenolepididae</taxon>
        <taxon>Muraenolepis</taxon>
    </lineage>
</organism>
<dbReference type="Proteomes" id="UP001148018">
    <property type="component" value="Unassembled WGS sequence"/>
</dbReference>
<dbReference type="GO" id="GO:0042450">
    <property type="term" value="P:L-arginine biosynthetic process via ornithine"/>
    <property type="evidence" value="ECO:0007669"/>
    <property type="project" value="InterPro"/>
</dbReference>
<evidence type="ECO:0000313" key="3">
    <source>
        <dbReference type="Proteomes" id="UP001148018"/>
    </source>
</evidence>
<dbReference type="GO" id="GO:0005829">
    <property type="term" value="C:cytosol"/>
    <property type="evidence" value="ECO:0007669"/>
    <property type="project" value="TreeGrafter"/>
</dbReference>
<proteinExistence type="predicted"/>
<evidence type="ECO:0000313" key="2">
    <source>
        <dbReference type="EMBL" id="KAJ3589355.1"/>
    </source>
</evidence>